<feature type="region of interest" description="Disordered" evidence="6">
    <location>
        <begin position="1"/>
        <end position="43"/>
    </location>
</feature>
<dbReference type="PROSITE" id="PS00475">
    <property type="entry name" value="RIBOSOMAL_L15"/>
    <property type="match status" value="1"/>
</dbReference>
<name>A0A0G0NA23_9BACT</name>
<dbReference type="GO" id="GO:0019843">
    <property type="term" value="F:rRNA binding"/>
    <property type="evidence" value="ECO:0007669"/>
    <property type="project" value="UniProtKB-UniRule"/>
</dbReference>
<dbReference type="InterPro" id="IPR005749">
    <property type="entry name" value="Ribosomal_uL15_bac-type"/>
</dbReference>
<dbReference type="GO" id="GO:0006412">
    <property type="term" value="P:translation"/>
    <property type="evidence" value="ECO:0007669"/>
    <property type="project" value="UniProtKB-UniRule"/>
</dbReference>
<dbReference type="HAMAP" id="MF_01341">
    <property type="entry name" value="Ribosomal_uL15"/>
    <property type="match status" value="1"/>
</dbReference>
<feature type="compositionally biased region" description="Basic residues" evidence="6">
    <location>
        <begin position="9"/>
        <end position="21"/>
    </location>
</feature>
<organism evidence="8 9">
    <name type="scientific">Candidatus Wolfebacteria bacterium GW2011_GWC2_39_22</name>
    <dbReference type="NCBI Taxonomy" id="1619013"/>
    <lineage>
        <taxon>Bacteria</taxon>
        <taxon>Candidatus Wolfeibacteriota</taxon>
    </lineage>
</organism>
<comment type="function">
    <text evidence="4">Binds to the 23S rRNA.</text>
</comment>
<sequence>MLHEIKPQHPGKSKKRVGRGGKRGDNSGTGHKGQKSRAGHKMNPALHEMLIRIPKLRGFKNKPLFGKSMGVNLTAIDAKVVGSVISLETLVTAGLIRKSQTDIKVLGNGEVSKAFTVTGLAVSKTAKEKIEAKGGTVEELTVKPPVVRKAVVAKKPRAAK</sequence>
<dbReference type="Proteomes" id="UP000034665">
    <property type="component" value="Unassembled WGS sequence"/>
</dbReference>
<keyword evidence="4" id="KW-0694">RNA-binding</keyword>
<dbReference type="GO" id="GO:0022625">
    <property type="term" value="C:cytosolic large ribosomal subunit"/>
    <property type="evidence" value="ECO:0007669"/>
    <property type="project" value="TreeGrafter"/>
</dbReference>
<dbReference type="Pfam" id="PF00828">
    <property type="entry name" value="Ribosomal_L27A"/>
    <property type="match status" value="1"/>
</dbReference>
<dbReference type="InterPro" id="IPR001196">
    <property type="entry name" value="Ribosomal_uL15_CS"/>
</dbReference>
<evidence type="ECO:0000259" key="7">
    <source>
        <dbReference type="Pfam" id="PF00828"/>
    </source>
</evidence>
<keyword evidence="2 4" id="KW-0689">Ribosomal protein</keyword>
<dbReference type="AlphaFoldDB" id="A0A0G0NA23"/>
<evidence type="ECO:0000256" key="4">
    <source>
        <dbReference type="HAMAP-Rule" id="MF_01341"/>
    </source>
</evidence>
<comment type="caution">
    <text evidence="8">The sequence shown here is derived from an EMBL/GenBank/DDBJ whole genome shotgun (WGS) entry which is preliminary data.</text>
</comment>
<dbReference type="PANTHER" id="PTHR12934">
    <property type="entry name" value="50S RIBOSOMAL PROTEIN L15"/>
    <property type="match status" value="1"/>
</dbReference>
<accession>A0A0G0NA23</accession>
<evidence type="ECO:0000256" key="2">
    <source>
        <dbReference type="ARBA" id="ARBA00022980"/>
    </source>
</evidence>
<gene>
    <name evidence="4" type="primary">rplO</name>
    <name evidence="8" type="ORF">UT41_C0001G0588</name>
</gene>
<evidence type="ECO:0000256" key="5">
    <source>
        <dbReference type="RuleBase" id="RU003888"/>
    </source>
</evidence>
<evidence type="ECO:0000256" key="6">
    <source>
        <dbReference type="SAM" id="MobiDB-lite"/>
    </source>
</evidence>
<dbReference type="SUPFAM" id="SSF52080">
    <property type="entry name" value="Ribosomal proteins L15p and L18e"/>
    <property type="match status" value="1"/>
</dbReference>
<keyword evidence="4" id="KW-0699">rRNA-binding</keyword>
<dbReference type="NCBIfam" id="TIGR01071">
    <property type="entry name" value="rplO_bact"/>
    <property type="match status" value="1"/>
</dbReference>
<proteinExistence type="inferred from homology"/>
<dbReference type="STRING" id="1619013.UT41_C0001G0588"/>
<protein>
    <recommendedName>
        <fullName evidence="4">Large ribosomal subunit protein uL15</fullName>
    </recommendedName>
</protein>
<evidence type="ECO:0000313" key="9">
    <source>
        <dbReference type="Proteomes" id="UP000034665"/>
    </source>
</evidence>
<dbReference type="GO" id="GO:0003735">
    <property type="term" value="F:structural constituent of ribosome"/>
    <property type="evidence" value="ECO:0007669"/>
    <property type="project" value="InterPro"/>
</dbReference>
<dbReference type="InterPro" id="IPR030878">
    <property type="entry name" value="Ribosomal_uL15"/>
</dbReference>
<comment type="subunit">
    <text evidence="4">Part of the 50S ribosomal subunit.</text>
</comment>
<feature type="domain" description="Large ribosomal subunit protein uL15/eL18" evidence="7">
    <location>
        <begin position="76"/>
        <end position="138"/>
    </location>
</feature>
<comment type="similarity">
    <text evidence="1 4 5">Belongs to the universal ribosomal protein uL15 family.</text>
</comment>
<dbReference type="EMBL" id="LBWR01000001">
    <property type="protein sequence ID" value="KKR13044.1"/>
    <property type="molecule type" value="Genomic_DNA"/>
</dbReference>
<dbReference type="PATRIC" id="fig|1619013.3.peg.610"/>
<keyword evidence="3 4" id="KW-0687">Ribonucleoprotein</keyword>
<dbReference type="Gene3D" id="3.100.10.10">
    <property type="match status" value="1"/>
</dbReference>
<evidence type="ECO:0000256" key="1">
    <source>
        <dbReference type="ARBA" id="ARBA00007320"/>
    </source>
</evidence>
<evidence type="ECO:0000256" key="3">
    <source>
        <dbReference type="ARBA" id="ARBA00023274"/>
    </source>
</evidence>
<dbReference type="PANTHER" id="PTHR12934:SF11">
    <property type="entry name" value="LARGE RIBOSOMAL SUBUNIT PROTEIN UL15M"/>
    <property type="match status" value="1"/>
</dbReference>
<dbReference type="InterPro" id="IPR021131">
    <property type="entry name" value="Ribosomal_uL15/eL18"/>
</dbReference>
<dbReference type="InterPro" id="IPR036227">
    <property type="entry name" value="Ribosomal_uL15/eL18_sf"/>
</dbReference>
<evidence type="ECO:0000313" key="8">
    <source>
        <dbReference type="EMBL" id="KKR13044.1"/>
    </source>
</evidence>
<reference evidence="8 9" key="1">
    <citation type="journal article" date="2015" name="Nature">
        <title>rRNA introns, odd ribosomes, and small enigmatic genomes across a large radiation of phyla.</title>
        <authorList>
            <person name="Brown C.T."/>
            <person name="Hug L.A."/>
            <person name="Thomas B.C."/>
            <person name="Sharon I."/>
            <person name="Castelle C.J."/>
            <person name="Singh A."/>
            <person name="Wilkins M.J."/>
            <person name="Williams K.H."/>
            <person name="Banfield J.F."/>
        </authorList>
    </citation>
    <scope>NUCLEOTIDE SEQUENCE [LARGE SCALE GENOMIC DNA]</scope>
</reference>